<reference evidence="2" key="1">
    <citation type="submission" date="2022-10" db="EMBL/GenBank/DDBJ databases">
        <authorList>
            <person name="Yu W.X."/>
        </authorList>
    </citation>
    <scope>NUCLEOTIDE SEQUENCE</scope>
    <source>
        <strain evidence="2">D04</strain>
    </source>
</reference>
<comment type="caution">
    <text evidence="2">The sequence shown here is derived from an EMBL/GenBank/DDBJ whole genome shotgun (WGS) entry which is preliminary data.</text>
</comment>
<dbReference type="RefSeq" id="WP_301202393.1">
    <property type="nucleotide sequence ID" value="NZ_JAPDPI010000068.1"/>
</dbReference>
<name>A0AAE3MIB1_9BACT</name>
<keyword evidence="3" id="KW-1185">Reference proteome</keyword>
<feature type="signal peptide" evidence="1">
    <location>
        <begin position="1"/>
        <end position="18"/>
    </location>
</feature>
<dbReference type="EMBL" id="JAPDPI010000068">
    <property type="protein sequence ID" value="MCW3807900.1"/>
    <property type="molecule type" value="Genomic_DNA"/>
</dbReference>
<dbReference type="Proteomes" id="UP001207408">
    <property type="component" value="Unassembled WGS sequence"/>
</dbReference>
<dbReference type="Gene3D" id="3.10.450.360">
    <property type="match status" value="1"/>
</dbReference>
<protein>
    <recommendedName>
        <fullName evidence="4">Beta-lactamase-inhibitor-like PepSY-like domain-containing protein</fullName>
    </recommendedName>
</protein>
<evidence type="ECO:0000313" key="3">
    <source>
        <dbReference type="Proteomes" id="UP001207408"/>
    </source>
</evidence>
<gene>
    <name evidence="2" type="ORF">OM074_19905</name>
</gene>
<keyword evidence="1" id="KW-0732">Signal</keyword>
<organism evidence="2 3">
    <name type="scientific">Plebeiibacterium marinum</name>
    <dbReference type="NCBI Taxonomy" id="2992111"/>
    <lineage>
        <taxon>Bacteria</taxon>
        <taxon>Pseudomonadati</taxon>
        <taxon>Bacteroidota</taxon>
        <taxon>Bacteroidia</taxon>
        <taxon>Marinilabiliales</taxon>
        <taxon>Marinilabiliaceae</taxon>
        <taxon>Plebeiibacterium</taxon>
    </lineage>
</organism>
<proteinExistence type="predicted"/>
<dbReference type="AlphaFoldDB" id="A0AAE3MIB1"/>
<sequence>MKMLIISMVLMFATIGFAQDVNVPQTVKAAFEEKYPDAENAVWKKVKENYQVQFEMDSKSQAYFSADGKWLKTAVVIFEEDLPEAALDFIADKYDEFEVKQAQEVTTHKGSISYNVVLLVGDEKVKHSFTEEGEVIEK</sequence>
<evidence type="ECO:0008006" key="4">
    <source>
        <dbReference type="Google" id="ProtNLM"/>
    </source>
</evidence>
<feature type="chain" id="PRO_5042011171" description="Beta-lactamase-inhibitor-like PepSY-like domain-containing protein" evidence="1">
    <location>
        <begin position="19"/>
        <end position="138"/>
    </location>
</feature>
<evidence type="ECO:0000256" key="1">
    <source>
        <dbReference type="SAM" id="SignalP"/>
    </source>
</evidence>
<evidence type="ECO:0000313" key="2">
    <source>
        <dbReference type="EMBL" id="MCW3807900.1"/>
    </source>
</evidence>
<dbReference type="SUPFAM" id="SSF160574">
    <property type="entry name" value="BT0923-like"/>
    <property type="match status" value="1"/>
</dbReference>
<accession>A0AAE3MIB1</accession>